<dbReference type="GO" id="GO:0005524">
    <property type="term" value="F:ATP binding"/>
    <property type="evidence" value="ECO:0007669"/>
    <property type="project" value="UniProtKB-KW"/>
</dbReference>
<keyword evidence="3" id="KW-0067">ATP-binding</keyword>
<dbReference type="Pfam" id="PF01637">
    <property type="entry name" value="ATPase_2"/>
    <property type="match status" value="1"/>
</dbReference>
<dbReference type="InterPro" id="IPR004256">
    <property type="entry name" value="DUF234"/>
</dbReference>
<reference evidence="3" key="1">
    <citation type="submission" date="2022-10" db="EMBL/GenBank/DDBJ databases">
        <title>The WGS of Solirubrobacter ginsenosidimutans DSM 21036.</title>
        <authorList>
            <person name="Jiang Z."/>
        </authorList>
    </citation>
    <scope>NUCLEOTIDE SEQUENCE</scope>
    <source>
        <strain evidence="3">DSM 21036</strain>
    </source>
</reference>
<dbReference type="PANTHER" id="PTHR34704">
    <property type="entry name" value="ATPASE"/>
    <property type="match status" value="1"/>
</dbReference>
<feature type="domain" description="ATPase" evidence="1">
    <location>
        <begin position="4"/>
        <end position="204"/>
    </location>
</feature>
<evidence type="ECO:0000313" key="4">
    <source>
        <dbReference type="Proteomes" id="UP001149140"/>
    </source>
</evidence>
<proteinExistence type="predicted"/>
<gene>
    <name evidence="3" type="ORF">OM076_19495</name>
</gene>
<dbReference type="InterPro" id="IPR011579">
    <property type="entry name" value="ATPase_dom"/>
</dbReference>
<evidence type="ECO:0000259" key="2">
    <source>
        <dbReference type="Pfam" id="PF03008"/>
    </source>
</evidence>
<keyword evidence="4" id="KW-1185">Reference proteome</keyword>
<dbReference type="SUPFAM" id="SSF52540">
    <property type="entry name" value="P-loop containing nucleoside triphosphate hydrolases"/>
    <property type="match status" value="1"/>
</dbReference>
<comment type="caution">
    <text evidence="3">The sequence shown here is derived from an EMBL/GenBank/DDBJ whole genome shotgun (WGS) entry which is preliminary data.</text>
</comment>
<evidence type="ECO:0000313" key="3">
    <source>
        <dbReference type="EMBL" id="MDA0162467.1"/>
    </source>
</evidence>
<keyword evidence="3" id="KW-0547">Nucleotide-binding</keyword>
<dbReference type="EMBL" id="JAPDOD010000018">
    <property type="protein sequence ID" value="MDA0162467.1"/>
    <property type="molecule type" value="Genomic_DNA"/>
</dbReference>
<dbReference type="PANTHER" id="PTHR34704:SF1">
    <property type="entry name" value="ATPASE"/>
    <property type="match status" value="1"/>
</dbReference>
<dbReference type="Pfam" id="PF03008">
    <property type="entry name" value="DUF234"/>
    <property type="match status" value="1"/>
</dbReference>
<dbReference type="InterPro" id="IPR027417">
    <property type="entry name" value="P-loop_NTPase"/>
</dbReference>
<dbReference type="AlphaFoldDB" id="A0A9X3S2N2"/>
<name>A0A9X3S2N2_9ACTN</name>
<dbReference type="Gene3D" id="3.40.50.300">
    <property type="entry name" value="P-loop containing nucleotide triphosphate hydrolases"/>
    <property type="match status" value="1"/>
</dbReference>
<organism evidence="3 4">
    <name type="scientific">Solirubrobacter ginsenosidimutans</name>
    <dbReference type="NCBI Taxonomy" id="490573"/>
    <lineage>
        <taxon>Bacteria</taxon>
        <taxon>Bacillati</taxon>
        <taxon>Actinomycetota</taxon>
        <taxon>Thermoleophilia</taxon>
        <taxon>Solirubrobacterales</taxon>
        <taxon>Solirubrobacteraceae</taxon>
        <taxon>Solirubrobacter</taxon>
    </lineage>
</organism>
<sequence>MVEFVNRVDELAALERWVSTPGGLALVWGRRRVGKTALLQRFAAGRRTVFHTGAARPVADELRMLAREAEPLTAAGFRDLAARPYSDWDDALESLAADAATAPLLLVLDEFPELVRAVPELPSVLRAFWDRARGQTQLQIVICGSAVRTMEALQEERAPLYGRFDLALQLHPFRPHEAAALLSDLAPAERALVWGLLGGVPLYLGWWDQGASVEDNLRRLAGAPGAPLLTEGQLVLATEAEGGDLAALVLHAIAAGRTKHNEIRDAVKAEPARVLDRLVQLRLVERVVPVTERDVATRRRRYRIADNFLAFWLQVLDRHRTAIDRGLGETVLPVLRAELDDFMGERWEVAFRDHLARLAAAGDLGHEIVDIGRWWRDTPSVEIDAVALAGRERRPVLVGEAKWARRVDGPRLLRALEAKAGALSDEPGALRYVLAARDAVDGDANVLAVTAADIFGT</sequence>
<feature type="domain" description="DUF234" evidence="2">
    <location>
        <begin position="312"/>
        <end position="405"/>
    </location>
</feature>
<dbReference type="Proteomes" id="UP001149140">
    <property type="component" value="Unassembled WGS sequence"/>
</dbReference>
<dbReference type="RefSeq" id="WP_270041706.1">
    <property type="nucleotide sequence ID" value="NZ_JAPDOD010000018.1"/>
</dbReference>
<protein>
    <submittedName>
        <fullName evidence="3">ATP-binding protein</fullName>
    </submittedName>
</protein>
<evidence type="ECO:0000259" key="1">
    <source>
        <dbReference type="Pfam" id="PF01637"/>
    </source>
</evidence>
<accession>A0A9X3S2N2</accession>